<keyword evidence="3" id="KW-1185">Reference proteome</keyword>
<evidence type="ECO:0000313" key="2">
    <source>
        <dbReference type="EMBL" id="TCK92397.1"/>
    </source>
</evidence>
<dbReference type="OrthoDB" id="9790495at2"/>
<keyword evidence="1" id="KW-0472">Membrane</keyword>
<dbReference type="AlphaFoldDB" id="A0A4R1MJ00"/>
<protein>
    <recommendedName>
        <fullName evidence="4">FMN-binding protein</fullName>
    </recommendedName>
</protein>
<evidence type="ECO:0000256" key="1">
    <source>
        <dbReference type="SAM" id="Phobius"/>
    </source>
</evidence>
<keyword evidence="1" id="KW-1133">Transmembrane helix</keyword>
<organism evidence="2 3">
    <name type="scientific">Natranaerovirga hydrolytica</name>
    <dbReference type="NCBI Taxonomy" id="680378"/>
    <lineage>
        <taxon>Bacteria</taxon>
        <taxon>Bacillati</taxon>
        <taxon>Bacillota</taxon>
        <taxon>Clostridia</taxon>
        <taxon>Lachnospirales</taxon>
        <taxon>Natranaerovirgaceae</taxon>
        <taxon>Natranaerovirga</taxon>
    </lineage>
</organism>
<gene>
    <name evidence="2" type="ORF">EDC19_2132</name>
</gene>
<reference evidence="2 3" key="1">
    <citation type="submission" date="2019-03" db="EMBL/GenBank/DDBJ databases">
        <title>Genomic Encyclopedia of Type Strains, Phase IV (KMG-IV): sequencing the most valuable type-strain genomes for metagenomic binning, comparative biology and taxonomic classification.</title>
        <authorList>
            <person name="Goeker M."/>
        </authorList>
    </citation>
    <scope>NUCLEOTIDE SEQUENCE [LARGE SCALE GENOMIC DNA]</scope>
    <source>
        <strain evidence="2 3">DSM 24176</strain>
    </source>
</reference>
<sequence>MSTKIIVVQLKEIIYTAIFIGLGIFLILLLIFMFTPNDTADVEPSNNYIPGVYTSSLIMDNQAVNVEVRVDEQDIRSIQIVDLDPAVETLYPLLRPSLENISDQLVANTEIDDIHYDLENQHISSVLVDVVKNALNKADPELHN</sequence>
<dbReference type="EMBL" id="SMGQ01000014">
    <property type="protein sequence ID" value="TCK92397.1"/>
    <property type="molecule type" value="Genomic_DNA"/>
</dbReference>
<dbReference type="Proteomes" id="UP000294545">
    <property type="component" value="Unassembled WGS sequence"/>
</dbReference>
<feature type="transmembrane region" description="Helical" evidence="1">
    <location>
        <begin position="12"/>
        <end position="34"/>
    </location>
</feature>
<evidence type="ECO:0000313" key="3">
    <source>
        <dbReference type="Proteomes" id="UP000294545"/>
    </source>
</evidence>
<keyword evidence="1" id="KW-0812">Transmembrane</keyword>
<proteinExistence type="predicted"/>
<evidence type="ECO:0008006" key="4">
    <source>
        <dbReference type="Google" id="ProtNLM"/>
    </source>
</evidence>
<accession>A0A4R1MJ00</accession>
<name>A0A4R1MJ00_9FIRM</name>
<dbReference type="RefSeq" id="WP_132282834.1">
    <property type="nucleotide sequence ID" value="NZ_SMGQ01000014.1"/>
</dbReference>
<comment type="caution">
    <text evidence="2">The sequence shown here is derived from an EMBL/GenBank/DDBJ whole genome shotgun (WGS) entry which is preliminary data.</text>
</comment>